<keyword evidence="1 6" id="KW-0963">Cytoplasm</keyword>
<comment type="similarity">
    <text evidence="6">Belongs to the methyltransferase superfamily. tRNA (adenine-N(6)-)-methyltransferase family.</text>
</comment>
<evidence type="ECO:0000313" key="8">
    <source>
        <dbReference type="EMBL" id="MEE1673421.1"/>
    </source>
</evidence>
<dbReference type="InterPro" id="IPR007848">
    <property type="entry name" value="Small_mtfrase_dom"/>
</dbReference>
<evidence type="ECO:0000313" key="9">
    <source>
        <dbReference type="Proteomes" id="UP001310248"/>
    </source>
</evidence>
<dbReference type="HAMAP" id="MF_01872">
    <property type="entry name" value="tRNA_methyltr_YfiC"/>
    <property type="match status" value="1"/>
</dbReference>
<evidence type="ECO:0000256" key="2">
    <source>
        <dbReference type="ARBA" id="ARBA00022603"/>
    </source>
</evidence>
<keyword evidence="5 6" id="KW-0819">tRNA processing</keyword>
<dbReference type="InterPro" id="IPR029063">
    <property type="entry name" value="SAM-dependent_MTases_sf"/>
</dbReference>
<dbReference type="PROSITE" id="PS00092">
    <property type="entry name" value="N6_MTASE"/>
    <property type="match status" value="1"/>
</dbReference>
<keyword evidence="4 6" id="KW-0949">S-adenosyl-L-methionine</keyword>
<gene>
    <name evidence="8" type="ORF">SNR37_002844</name>
</gene>
<comment type="function">
    <text evidence="6">Specifically methylates the adenine in position 37 of tRNA(1)(Val) (anticodon cmo5UAC).</text>
</comment>
<evidence type="ECO:0000256" key="5">
    <source>
        <dbReference type="ARBA" id="ARBA00022694"/>
    </source>
</evidence>
<protein>
    <recommendedName>
        <fullName evidence="6">tRNA1(Val) (adenine(37)-N6)-methyltransferase</fullName>
        <ecNumber evidence="6">2.1.1.223</ecNumber>
    </recommendedName>
    <alternativeName>
        <fullName evidence="6">tRNA m6A37 methyltransferase</fullName>
    </alternativeName>
</protein>
<dbReference type="EC" id="2.1.1.223" evidence="6"/>
<evidence type="ECO:0000256" key="1">
    <source>
        <dbReference type="ARBA" id="ARBA00022490"/>
    </source>
</evidence>
<evidence type="ECO:0000256" key="6">
    <source>
        <dbReference type="HAMAP-Rule" id="MF_01872"/>
    </source>
</evidence>
<proteinExistence type="inferred from homology"/>
<keyword evidence="3 6" id="KW-0808">Transferase</keyword>
<sequence>MIDHNQRPGFTFKQFHVAHDQCAMKVGTDGILLAAWLNLANAKRILDVGTGTGLISLIMAQRCQGTTRIDAIDIEPDAVEQAKLNVANSPWPNAIQVALSSMQDYQAAHSYDLIVSNPPYFPAGQSFEQKRQQARHNGSLDAQQFFLSLTELSHSNTELALVLPCDVAEHWQQHALRNNWYLIQQADVQSVSSKPAIRSLLRFSKLQMQPVKKEQILIYQADNAYSKQYVELCRDLYLKM</sequence>
<name>A0ABU7G2J6_9ALTE</name>
<dbReference type="EMBL" id="JAYDYW010000005">
    <property type="protein sequence ID" value="MEE1673421.1"/>
    <property type="molecule type" value="Genomic_DNA"/>
</dbReference>
<evidence type="ECO:0000259" key="7">
    <source>
        <dbReference type="Pfam" id="PF05175"/>
    </source>
</evidence>
<dbReference type="PANTHER" id="PTHR47739">
    <property type="entry name" value="TRNA1(VAL) (ADENINE(37)-N6)-METHYLTRANSFERASE"/>
    <property type="match status" value="1"/>
</dbReference>
<evidence type="ECO:0000256" key="3">
    <source>
        <dbReference type="ARBA" id="ARBA00022679"/>
    </source>
</evidence>
<dbReference type="Pfam" id="PF05175">
    <property type="entry name" value="MTS"/>
    <property type="match status" value="1"/>
</dbReference>
<dbReference type="SUPFAM" id="SSF53335">
    <property type="entry name" value="S-adenosyl-L-methionine-dependent methyltransferases"/>
    <property type="match status" value="1"/>
</dbReference>
<dbReference type="GO" id="GO:0008168">
    <property type="term" value="F:methyltransferase activity"/>
    <property type="evidence" value="ECO:0007669"/>
    <property type="project" value="UniProtKB-KW"/>
</dbReference>
<comment type="catalytic activity">
    <reaction evidence="6">
        <text>adenosine(37) in tRNA1(Val) + S-adenosyl-L-methionine = N(6)-methyladenosine(37) in tRNA1(Val) + S-adenosyl-L-homocysteine + H(+)</text>
        <dbReference type="Rhea" id="RHEA:43160"/>
        <dbReference type="Rhea" id="RHEA-COMP:10369"/>
        <dbReference type="Rhea" id="RHEA-COMP:10370"/>
        <dbReference type="ChEBI" id="CHEBI:15378"/>
        <dbReference type="ChEBI" id="CHEBI:57856"/>
        <dbReference type="ChEBI" id="CHEBI:59789"/>
        <dbReference type="ChEBI" id="CHEBI:74411"/>
        <dbReference type="ChEBI" id="CHEBI:74449"/>
        <dbReference type="EC" id="2.1.1.223"/>
    </reaction>
</comment>
<organism evidence="8 9">
    <name type="scientific">Agarivorans aestuarii</name>
    <dbReference type="NCBI Taxonomy" id="1563703"/>
    <lineage>
        <taxon>Bacteria</taxon>
        <taxon>Pseudomonadati</taxon>
        <taxon>Pseudomonadota</taxon>
        <taxon>Gammaproteobacteria</taxon>
        <taxon>Alteromonadales</taxon>
        <taxon>Alteromonadaceae</taxon>
        <taxon>Agarivorans</taxon>
    </lineage>
</organism>
<keyword evidence="2 6" id="KW-0489">Methyltransferase</keyword>
<dbReference type="InterPro" id="IPR050210">
    <property type="entry name" value="tRNA_Adenine-N(6)_MTase"/>
</dbReference>
<reference evidence="9" key="1">
    <citation type="submission" date="2023-07" db="EMBL/GenBank/DDBJ databases">
        <title>Draft genome sequence of Agarivorans aestuarii strain ZMCS4, a CAZymes producing bacteria isolated from the marine brown algae Clodostephus spongiosus.</title>
        <authorList>
            <person name="Lorente B."/>
            <person name="Cabral C."/>
            <person name="Frias J."/>
            <person name="Faria J."/>
            <person name="Toubarro D."/>
        </authorList>
    </citation>
    <scope>NUCLEOTIDE SEQUENCE [LARGE SCALE GENOMIC DNA]</scope>
    <source>
        <strain evidence="9">ZMCS4</strain>
    </source>
</reference>
<comment type="caution">
    <text evidence="8">The sequence shown here is derived from an EMBL/GenBank/DDBJ whole genome shotgun (WGS) entry which is preliminary data.</text>
</comment>
<keyword evidence="9" id="KW-1185">Reference proteome</keyword>
<feature type="domain" description="Methyltransferase small" evidence="7">
    <location>
        <begin position="32"/>
        <end position="122"/>
    </location>
</feature>
<dbReference type="Gene3D" id="3.40.50.150">
    <property type="entry name" value="Vaccinia Virus protein VP39"/>
    <property type="match status" value="1"/>
</dbReference>
<dbReference type="GO" id="GO:0032259">
    <property type="term" value="P:methylation"/>
    <property type="evidence" value="ECO:0007669"/>
    <property type="project" value="UniProtKB-KW"/>
</dbReference>
<dbReference type="InterPro" id="IPR002052">
    <property type="entry name" value="DNA_methylase_N6_adenine_CS"/>
</dbReference>
<comment type="subcellular location">
    <subcellularLocation>
        <location evidence="6">Cytoplasm</location>
    </subcellularLocation>
</comment>
<accession>A0ABU7G2J6</accession>
<dbReference type="Proteomes" id="UP001310248">
    <property type="component" value="Unassembled WGS sequence"/>
</dbReference>
<dbReference type="RefSeq" id="WP_329774728.1">
    <property type="nucleotide sequence ID" value="NZ_JAYDYW010000005.1"/>
</dbReference>
<dbReference type="PANTHER" id="PTHR47739:SF1">
    <property type="entry name" value="TRNA1(VAL) (ADENINE(37)-N6)-METHYLTRANSFERASE"/>
    <property type="match status" value="1"/>
</dbReference>
<evidence type="ECO:0000256" key="4">
    <source>
        <dbReference type="ARBA" id="ARBA00022691"/>
    </source>
</evidence>
<dbReference type="InterPro" id="IPR022882">
    <property type="entry name" value="tRNA_adenine-N6_MeTrfase"/>
</dbReference>
<dbReference type="CDD" id="cd02440">
    <property type="entry name" value="AdoMet_MTases"/>
    <property type="match status" value="1"/>
</dbReference>